<feature type="domain" description="PiggyBac transposable element-derived protein" evidence="1">
    <location>
        <begin position="8"/>
        <end position="156"/>
    </location>
</feature>
<evidence type="ECO:0000259" key="1">
    <source>
        <dbReference type="Pfam" id="PF13843"/>
    </source>
</evidence>
<sequence length="156" mass="18185">MSTTRVGSIPSVMNRNRFLEIKRYLHATDSSNQPNNTDPNFNRAYKVRPLSNIVKEHFQKVPKEEKLSVDEQIIPFKGRSIMKQQMPNKPSRWGYKMFLLAGGNSGICCDFISYTGKSIKQPYEFCTTIVLDLYETMPRLFNHKVYCDNYFATIRL</sequence>
<dbReference type="Pfam" id="PF13843">
    <property type="entry name" value="DDE_Tnp_1_7"/>
    <property type="match status" value="1"/>
</dbReference>
<dbReference type="PANTHER" id="PTHR47272:SF1">
    <property type="entry name" value="PIGGYBAC TRANSPOSABLE ELEMENT-DERIVED PROTEIN 3-LIKE"/>
    <property type="match status" value="1"/>
</dbReference>
<dbReference type="InterPro" id="IPR029526">
    <property type="entry name" value="PGBD"/>
</dbReference>
<protein>
    <recommendedName>
        <fullName evidence="1">PiggyBac transposable element-derived protein domain-containing protein</fullName>
    </recommendedName>
</protein>
<name>A0A815SBM8_9BILA</name>
<dbReference type="AlphaFoldDB" id="A0A815SBM8"/>
<evidence type="ECO:0000313" key="3">
    <source>
        <dbReference type="Proteomes" id="UP000663882"/>
    </source>
</evidence>
<dbReference type="OrthoDB" id="5985989at2759"/>
<reference evidence="2" key="1">
    <citation type="submission" date="2021-02" db="EMBL/GenBank/DDBJ databases">
        <authorList>
            <person name="Nowell W R."/>
        </authorList>
    </citation>
    <scope>NUCLEOTIDE SEQUENCE</scope>
</reference>
<dbReference type="EMBL" id="CAJNOO010009074">
    <property type="protein sequence ID" value="CAF1488934.1"/>
    <property type="molecule type" value="Genomic_DNA"/>
</dbReference>
<gene>
    <name evidence="2" type="ORF">RFH988_LOCUS38317</name>
</gene>
<dbReference type="Proteomes" id="UP000663882">
    <property type="component" value="Unassembled WGS sequence"/>
</dbReference>
<dbReference type="PANTHER" id="PTHR47272">
    <property type="entry name" value="DDE_TNP_1_7 DOMAIN-CONTAINING PROTEIN"/>
    <property type="match status" value="1"/>
</dbReference>
<evidence type="ECO:0000313" key="2">
    <source>
        <dbReference type="EMBL" id="CAF1488934.1"/>
    </source>
</evidence>
<proteinExistence type="predicted"/>
<organism evidence="2 3">
    <name type="scientific">Rotaria sordida</name>
    <dbReference type="NCBI Taxonomy" id="392033"/>
    <lineage>
        <taxon>Eukaryota</taxon>
        <taxon>Metazoa</taxon>
        <taxon>Spiralia</taxon>
        <taxon>Gnathifera</taxon>
        <taxon>Rotifera</taxon>
        <taxon>Eurotatoria</taxon>
        <taxon>Bdelloidea</taxon>
        <taxon>Philodinida</taxon>
        <taxon>Philodinidae</taxon>
        <taxon>Rotaria</taxon>
    </lineage>
</organism>
<accession>A0A815SBM8</accession>
<comment type="caution">
    <text evidence="2">The sequence shown here is derived from an EMBL/GenBank/DDBJ whole genome shotgun (WGS) entry which is preliminary data.</text>
</comment>